<keyword evidence="11" id="KW-0915">Sodium</keyword>
<reference evidence="12 13" key="1">
    <citation type="submission" date="2018-05" db="EMBL/GenBank/DDBJ databases">
        <title>Flavobacterium sp. MEBiC07310.</title>
        <authorList>
            <person name="Baek K."/>
        </authorList>
    </citation>
    <scope>NUCLEOTIDE SEQUENCE [LARGE SCALE GENOMIC DNA]</scope>
    <source>
        <strain evidence="12 13">MEBiC07310</strain>
    </source>
</reference>
<dbReference type="NCBIfam" id="TIGR00494">
    <property type="entry name" value="crcB"/>
    <property type="match status" value="1"/>
</dbReference>
<keyword evidence="13" id="KW-1185">Reference proteome</keyword>
<evidence type="ECO:0000256" key="4">
    <source>
        <dbReference type="ARBA" id="ARBA00022692"/>
    </source>
</evidence>
<accession>A0A2U8QWF5</accession>
<evidence type="ECO:0000313" key="13">
    <source>
        <dbReference type="Proteomes" id="UP000245429"/>
    </source>
</evidence>
<feature type="binding site" evidence="11">
    <location>
        <position position="76"/>
    </location>
    <ligand>
        <name>Na(+)</name>
        <dbReference type="ChEBI" id="CHEBI:29101"/>
        <note>structural</note>
    </ligand>
</feature>
<dbReference type="GO" id="GO:0140114">
    <property type="term" value="P:cellular detoxification of fluoride"/>
    <property type="evidence" value="ECO:0007669"/>
    <property type="project" value="UniProtKB-UniRule"/>
</dbReference>
<evidence type="ECO:0000256" key="8">
    <source>
        <dbReference type="ARBA" id="ARBA00023303"/>
    </source>
</evidence>
<dbReference type="EMBL" id="CP029463">
    <property type="protein sequence ID" value="AWM14463.1"/>
    <property type="molecule type" value="Genomic_DNA"/>
</dbReference>
<dbReference type="InterPro" id="IPR003691">
    <property type="entry name" value="FluC"/>
</dbReference>
<dbReference type="Pfam" id="PF02537">
    <property type="entry name" value="CRCB"/>
    <property type="match status" value="1"/>
</dbReference>
<feature type="binding site" evidence="11">
    <location>
        <position position="79"/>
    </location>
    <ligand>
        <name>Na(+)</name>
        <dbReference type="ChEBI" id="CHEBI:29101"/>
        <note>structural</note>
    </ligand>
</feature>
<comment type="catalytic activity">
    <reaction evidence="10">
        <text>fluoride(in) = fluoride(out)</text>
        <dbReference type="Rhea" id="RHEA:76159"/>
        <dbReference type="ChEBI" id="CHEBI:17051"/>
    </reaction>
    <physiologicalReaction direction="left-to-right" evidence="10">
        <dbReference type="Rhea" id="RHEA:76160"/>
    </physiologicalReaction>
</comment>
<organism evidence="12 13">
    <name type="scientific">Flavobacterium sediminis</name>
    <dbReference type="NCBI Taxonomy" id="2201181"/>
    <lineage>
        <taxon>Bacteria</taxon>
        <taxon>Pseudomonadati</taxon>
        <taxon>Bacteroidota</taxon>
        <taxon>Flavobacteriia</taxon>
        <taxon>Flavobacteriales</taxon>
        <taxon>Flavobacteriaceae</taxon>
        <taxon>Flavobacterium</taxon>
    </lineage>
</organism>
<keyword evidence="5 11" id="KW-1133">Transmembrane helix</keyword>
<evidence type="ECO:0000256" key="1">
    <source>
        <dbReference type="ARBA" id="ARBA00004651"/>
    </source>
</evidence>
<keyword evidence="2 11" id="KW-1003">Cell membrane</keyword>
<feature type="transmembrane region" description="Helical" evidence="11">
    <location>
        <begin position="35"/>
        <end position="56"/>
    </location>
</feature>
<comment type="activity regulation">
    <text evidence="11">Na(+) is not transported, but it plays an essential structural role and its presence is essential for fluoride channel function.</text>
</comment>
<keyword evidence="3" id="KW-0997">Cell inner membrane</keyword>
<dbReference type="HAMAP" id="MF_00454">
    <property type="entry name" value="FluC"/>
    <property type="match status" value="1"/>
</dbReference>
<evidence type="ECO:0000256" key="10">
    <source>
        <dbReference type="ARBA" id="ARBA00035585"/>
    </source>
</evidence>
<comment type="similarity">
    <text evidence="9 11">Belongs to the fluoride channel Fluc/FEX (TC 1.A.43) family.</text>
</comment>
<dbReference type="GO" id="GO:0046872">
    <property type="term" value="F:metal ion binding"/>
    <property type="evidence" value="ECO:0007669"/>
    <property type="project" value="UniProtKB-KW"/>
</dbReference>
<evidence type="ECO:0000256" key="6">
    <source>
        <dbReference type="ARBA" id="ARBA00023065"/>
    </source>
</evidence>
<keyword evidence="4 11" id="KW-0812">Transmembrane</keyword>
<dbReference type="PANTHER" id="PTHR28259">
    <property type="entry name" value="FLUORIDE EXPORT PROTEIN 1-RELATED"/>
    <property type="match status" value="1"/>
</dbReference>
<feature type="transmembrane region" description="Helical" evidence="11">
    <location>
        <begin position="68"/>
        <end position="86"/>
    </location>
</feature>
<dbReference type="Proteomes" id="UP000245429">
    <property type="component" value="Chromosome"/>
</dbReference>
<keyword evidence="11" id="KW-0479">Metal-binding</keyword>
<evidence type="ECO:0000313" key="12">
    <source>
        <dbReference type="EMBL" id="AWM14463.1"/>
    </source>
</evidence>
<proteinExistence type="inferred from homology"/>
<evidence type="ECO:0000256" key="11">
    <source>
        <dbReference type="HAMAP-Rule" id="MF_00454"/>
    </source>
</evidence>
<dbReference type="PANTHER" id="PTHR28259:SF1">
    <property type="entry name" value="FLUORIDE EXPORT PROTEIN 1-RELATED"/>
    <property type="match status" value="1"/>
</dbReference>
<evidence type="ECO:0000256" key="5">
    <source>
        <dbReference type="ARBA" id="ARBA00022989"/>
    </source>
</evidence>
<protein>
    <recommendedName>
        <fullName evidence="11">Fluoride-specific ion channel FluC</fullName>
    </recommendedName>
</protein>
<dbReference type="RefSeq" id="WP_109569822.1">
    <property type="nucleotide sequence ID" value="NZ_CP029463.1"/>
</dbReference>
<keyword evidence="8 11" id="KW-0407">Ion channel</keyword>
<feature type="transmembrane region" description="Helical" evidence="11">
    <location>
        <begin position="101"/>
        <end position="122"/>
    </location>
</feature>
<name>A0A2U8QWF5_9FLAO</name>
<keyword evidence="6 11" id="KW-0406">Ion transport</keyword>
<sequence length="123" mass="13461">MVRSLFFVALGGGLGSILRFLTNVWVSKNMVGKLYSATFIVNILGCFLIGFLTGYLQKQFSGNESLKLLLVTGFCGGFTTFSTFGLENYNFIQSGNYMTSIFYTFLSIGLGIIFVSLGLLLAK</sequence>
<keyword evidence="7 11" id="KW-0472">Membrane</keyword>
<dbReference type="GO" id="GO:0005886">
    <property type="term" value="C:plasma membrane"/>
    <property type="evidence" value="ECO:0007669"/>
    <property type="project" value="UniProtKB-SubCell"/>
</dbReference>
<gene>
    <name evidence="11 12" type="primary">crcB</name>
    <name evidence="11" type="synonym">fluC</name>
    <name evidence="12" type="ORF">DI487_11755</name>
</gene>
<evidence type="ECO:0000256" key="7">
    <source>
        <dbReference type="ARBA" id="ARBA00023136"/>
    </source>
</evidence>
<dbReference type="OrthoDB" id="9815830at2"/>
<dbReference type="GO" id="GO:0062054">
    <property type="term" value="F:fluoride channel activity"/>
    <property type="evidence" value="ECO:0007669"/>
    <property type="project" value="UniProtKB-UniRule"/>
</dbReference>
<evidence type="ECO:0000256" key="2">
    <source>
        <dbReference type="ARBA" id="ARBA00022475"/>
    </source>
</evidence>
<evidence type="ECO:0000256" key="9">
    <source>
        <dbReference type="ARBA" id="ARBA00035120"/>
    </source>
</evidence>
<comment type="subcellular location">
    <subcellularLocation>
        <location evidence="1 11">Cell membrane</location>
        <topology evidence="1 11">Multi-pass membrane protein</topology>
    </subcellularLocation>
</comment>
<keyword evidence="11" id="KW-0813">Transport</keyword>
<dbReference type="AlphaFoldDB" id="A0A2U8QWF5"/>
<evidence type="ECO:0000256" key="3">
    <source>
        <dbReference type="ARBA" id="ARBA00022519"/>
    </source>
</evidence>
<dbReference type="KEGG" id="fse:DI487_11755"/>
<comment type="function">
    <text evidence="11">Fluoride-specific ion channel. Important for reducing fluoride concentration in the cell, thus reducing its toxicity.</text>
</comment>